<feature type="chain" id="PRO_5038965703" description="DUF3558 domain-containing protein" evidence="2">
    <location>
        <begin position="23"/>
        <end position="445"/>
    </location>
</feature>
<dbReference type="PROSITE" id="PS51257">
    <property type="entry name" value="PROKAR_LIPOPROTEIN"/>
    <property type="match status" value="1"/>
</dbReference>
<organism evidence="3 4">
    <name type="scientific">Corynebacterium matruchotii ATCC 33806</name>
    <dbReference type="NCBI Taxonomy" id="566549"/>
    <lineage>
        <taxon>Bacteria</taxon>
        <taxon>Bacillati</taxon>
        <taxon>Actinomycetota</taxon>
        <taxon>Actinomycetes</taxon>
        <taxon>Mycobacteriales</taxon>
        <taxon>Corynebacteriaceae</taxon>
        <taxon>Corynebacterium</taxon>
    </lineage>
</organism>
<evidence type="ECO:0000256" key="2">
    <source>
        <dbReference type="SAM" id="SignalP"/>
    </source>
</evidence>
<feature type="compositionally biased region" description="Low complexity" evidence="1">
    <location>
        <begin position="39"/>
        <end position="52"/>
    </location>
</feature>
<feature type="compositionally biased region" description="Pro residues" evidence="1">
    <location>
        <begin position="243"/>
        <end position="259"/>
    </location>
</feature>
<sequence length="445" mass="48465">MIMLFKFPRVFLAAASATSILALSGCVLPTSLPTSSVAEQAEASQSSAPAAENTQSAGAKSIANHTIGEVLEIGKYLPEQNGQEYFNPCRDFTKEQWASLGLEAKPYDPQTDSPVFMTPTLCQVKGTGNDVKGISITADSRGIKEALKDAKRQDDVNVKRPDYVYFYTEPKDEKNKCTAATVTNQGRVAVQVYEYRDDKTSSIEPICQQALDIMQKMFQLPAQAQVASAPPTTPTDPSAEPATPQPTPPPATSTAPEPPASTSNNVPTGQTLGEKLGVGKFRITDLPRKTFNACTEITREQWLSLDLKVEKEIKSSPINGLPEDQSRKTCQVRNNPGGEEPTEQFRVSADYTTYALQMSFDKLVVNVKVNKPDYIYLFEEKSNTAENICSAGAETNRGRMAVTANLQGSAGSKPTKEQACQRAVDRLLEISNLKAEALENPLHME</sequence>
<feature type="region of interest" description="Disordered" evidence="1">
    <location>
        <begin position="317"/>
        <end position="343"/>
    </location>
</feature>
<dbReference type="EMBL" id="ACEB01000036">
    <property type="protein sequence ID" value="EEG26153.1"/>
    <property type="molecule type" value="Genomic_DNA"/>
</dbReference>
<comment type="caution">
    <text evidence="3">The sequence shown here is derived from an EMBL/GenBank/DDBJ whole genome shotgun (WGS) entry which is preliminary data.</text>
</comment>
<dbReference type="AlphaFoldDB" id="C0E5P0"/>
<gene>
    <name evidence="3" type="ORF">CORMATOL_02322</name>
</gene>
<dbReference type="InterPro" id="IPR024520">
    <property type="entry name" value="DUF3558"/>
</dbReference>
<feature type="region of interest" description="Disordered" evidence="1">
    <location>
        <begin position="222"/>
        <end position="273"/>
    </location>
</feature>
<name>C0E5P0_9CORY</name>
<feature type="region of interest" description="Disordered" evidence="1">
    <location>
        <begin position="39"/>
        <end position="59"/>
    </location>
</feature>
<evidence type="ECO:0000313" key="3">
    <source>
        <dbReference type="EMBL" id="EEG26153.1"/>
    </source>
</evidence>
<accession>C0E5P0</accession>
<protein>
    <recommendedName>
        <fullName evidence="5">DUF3558 domain-containing protein</fullName>
    </recommendedName>
</protein>
<reference evidence="3 4" key="1">
    <citation type="submission" date="2009-01" db="EMBL/GenBank/DDBJ databases">
        <authorList>
            <person name="Fulton L."/>
            <person name="Clifton S."/>
            <person name="Chinwalla A.T."/>
            <person name="Mitreva M."/>
            <person name="Sodergren E."/>
            <person name="Weinstock G."/>
            <person name="Clifton S."/>
            <person name="Dooling D.J."/>
            <person name="Fulton B."/>
            <person name="Minx P."/>
            <person name="Pepin K.H."/>
            <person name="Johnson M."/>
            <person name="Bhonagiri V."/>
            <person name="Nash W.E."/>
            <person name="Mardis E.R."/>
            <person name="Wilson R.K."/>
        </authorList>
    </citation>
    <scope>NUCLEOTIDE SEQUENCE [LARGE SCALE GENOMIC DNA]</scope>
    <source>
        <strain evidence="3 4">ATCC 33806</strain>
    </source>
</reference>
<keyword evidence="2" id="KW-0732">Signal</keyword>
<dbReference type="HOGENOM" id="CLU_709242_0_0_11"/>
<evidence type="ECO:0008006" key="5">
    <source>
        <dbReference type="Google" id="ProtNLM"/>
    </source>
</evidence>
<evidence type="ECO:0000313" key="4">
    <source>
        <dbReference type="Proteomes" id="UP000006247"/>
    </source>
</evidence>
<dbReference type="Proteomes" id="UP000006247">
    <property type="component" value="Unassembled WGS sequence"/>
</dbReference>
<feature type="signal peptide" evidence="2">
    <location>
        <begin position="1"/>
        <end position="22"/>
    </location>
</feature>
<evidence type="ECO:0000256" key="1">
    <source>
        <dbReference type="SAM" id="MobiDB-lite"/>
    </source>
</evidence>
<proteinExistence type="predicted"/>
<dbReference type="Pfam" id="PF12079">
    <property type="entry name" value="DUF3558"/>
    <property type="match status" value="1"/>
</dbReference>
<feature type="compositionally biased region" description="Low complexity" evidence="1">
    <location>
        <begin position="227"/>
        <end position="242"/>
    </location>
</feature>